<dbReference type="EMBL" id="SIJB01000012">
    <property type="protein sequence ID" value="NBI28248.1"/>
    <property type="molecule type" value="Genomic_DNA"/>
</dbReference>
<organism evidence="2 3">
    <name type="scientific">Chengkuizengella marina</name>
    <dbReference type="NCBI Taxonomy" id="2507566"/>
    <lineage>
        <taxon>Bacteria</taxon>
        <taxon>Bacillati</taxon>
        <taxon>Bacillota</taxon>
        <taxon>Bacilli</taxon>
        <taxon>Bacillales</taxon>
        <taxon>Paenibacillaceae</taxon>
        <taxon>Chengkuizengella</taxon>
    </lineage>
</organism>
<reference evidence="2 3" key="1">
    <citation type="submission" date="2019-01" db="EMBL/GenBank/DDBJ databases">
        <title>Chengkuizengella sp. nov., isolated from deep-sea sediment of East Pacific Ocean.</title>
        <authorList>
            <person name="Yang J."/>
            <person name="Lai Q."/>
            <person name="Shao Z."/>
        </authorList>
    </citation>
    <scope>NUCLEOTIDE SEQUENCE [LARGE SCALE GENOMIC DNA]</scope>
    <source>
        <strain evidence="2 3">YPA3-1-1</strain>
    </source>
</reference>
<dbReference type="RefSeq" id="WP_160645031.1">
    <property type="nucleotide sequence ID" value="NZ_SIJB01000012.1"/>
</dbReference>
<keyword evidence="3" id="KW-1185">Reference proteome</keyword>
<evidence type="ECO:0000256" key="1">
    <source>
        <dbReference type="SAM" id="MobiDB-lite"/>
    </source>
</evidence>
<sequence length="85" mass="9398">MTNLGNSMKGDIVNIGFLTPGGGVFLDEIINVGEGIVIGRFPDDMSFTEIYSTCTITRITPFNQQQINDSSRTSNSRQFNRNTPH</sequence>
<protein>
    <submittedName>
        <fullName evidence="2">Uncharacterized protein</fullName>
    </submittedName>
</protein>
<proteinExistence type="predicted"/>
<gene>
    <name evidence="2" type="ORF">ERL59_04670</name>
</gene>
<dbReference type="AlphaFoldDB" id="A0A6N9Q2B9"/>
<feature type="region of interest" description="Disordered" evidence="1">
    <location>
        <begin position="63"/>
        <end position="85"/>
    </location>
</feature>
<comment type="caution">
    <text evidence="2">The sequence shown here is derived from an EMBL/GenBank/DDBJ whole genome shotgun (WGS) entry which is preliminary data.</text>
</comment>
<evidence type="ECO:0000313" key="2">
    <source>
        <dbReference type="EMBL" id="NBI28248.1"/>
    </source>
</evidence>
<evidence type="ECO:0000313" key="3">
    <source>
        <dbReference type="Proteomes" id="UP000448943"/>
    </source>
</evidence>
<name>A0A6N9Q2B9_9BACL</name>
<dbReference type="Proteomes" id="UP000448943">
    <property type="component" value="Unassembled WGS sequence"/>
</dbReference>
<accession>A0A6N9Q2B9</accession>